<dbReference type="InterPro" id="IPR023485">
    <property type="entry name" value="Ptyr_pPase"/>
</dbReference>
<evidence type="ECO:0000313" key="3">
    <source>
        <dbReference type="Proteomes" id="UP000267250"/>
    </source>
</evidence>
<dbReference type="KEGG" id="aft:BBF96_11765"/>
<name>A0A3S9T300_9FIRM</name>
<protein>
    <recommendedName>
        <fullName evidence="1">Phosphotyrosine protein phosphatase I domain-containing protein</fullName>
    </recommendedName>
</protein>
<dbReference type="AlphaFoldDB" id="A0A3S9T300"/>
<feature type="domain" description="Phosphotyrosine protein phosphatase I" evidence="1">
    <location>
        <begin position="1"/>
        <end position="137"/>
    </location>
</feature>
<dbReference type="Pfam" id="PF01451">
    <property type="entry name" value="LMWPc"/>
    <property type="match status" value="1"/>
</dbReference>
<dbReference type="PANTHER" id="PTHR11717:SF31">
    <property type="entry name" value="LOW MOLECULAR WEIGHT PROTEIN-TYROSINE-PHOSPHATASE ETP-RELATED"/>
    <property type="match status" value="1"/>
</dbReference>
<keyword evidence="3" id="KW-1185">Reference proteome</keyword>
<dbReference type="SUPFAM" id="SSF52788">
    <property type="entry name" value="Phosphotyrosine protein phosphatases I"/>
    <property type="match status" value="1"/>
</dbReference>
<dbReference type="Proteomes" id="UP000267250">
    <property type="component" value="Chromosome"/>
</dbReference>
<dbReference type="GO" id="GO:0004725">
    <property type="term" value="F:protein tyrosine phosphatase activity"/>
    <property type="evidence" value="ECO:0007669"/>
    <property type="project" value="TreeGrafter"/>
</dbReference>
<accession>A0A3S9T300</accession>
<evidence type="ECO:0000313" key="2">
    <source>
        <dbReference type="EMBL" id="AZR74915.1"/>
    </source>
</evidence>
<dbReference type="PANTHER" id="PTHR11717">
    <property type="entry name" value="LOW MOLECULAR WEIGHT PROTEIN TYROSINE PHOSPHATASE"/>
    <property type="match status" value="1"/>
</dbReference>
<reference evidence="2 3" key="1">
    <citation type="submission" date="2016-07" db="EMBL/GenBank/DDBJ databases">
        <title>Genome and transcriptome analysis of iron-reducing fermentative bacteria Anoxybacter fermentans.</title>
        <authorList>
            <person name="Zeng X."/>
            <person name="Shao Z."/>
        </authorList>
    </citation>
    <scope>NUCLEOTIDE SEQUENCE [LARGE SCALE GENOMIC DNA]</scope>
    <source>
        <strain evidence="2 3">DY22613</strain>
    </source>
</reference>
<dbReference type="InterPro" id="IPR036196">
    <property type="entry name" value="Ptyr_pPase_sf"/>
</dbReference>
<dbReference type="EMBL" id="CP016379">
    <property type="protein sequence ID" value="AZR74915.1"/>
    <property type="molecule type" value="Genomic_DNA"/>
</dbReference>
<dbReference type="Gene3D" id="3.40.50.2300">
    <property type="match status" value="1"/>
</dbReference>
<gene>
    <name evidence="2" type="ORF">BBF96_11765</name>
</gene>
<evidence type="ECO:0000259" key="1">
    <source>
        <dbReference type="SMART" id="SM00226"/>
    </source>
</evidence>
<dbReference type="SMART" id="SM00226">
    <property type="entry name" value="LMWPc"/>
    <property type="match status" value="1"/>
</dbReference>
<proteinExistence type="predicted"/>
<sequence>MAEYLFRHLAEEAGRGDEFIVRSAGVAAIENDPAADQAIEVLGDKGITAIQKHKATPINEELVQDADLILTMTQAHKKMLLDLYPDAKEKVFTLKEYTIRPEEESNLDIADPFGQPVEVYQKCAGELEIYLKRLLEQL</sequence>
<dbReference type="CDD" id="cd16344">
    <property type="entry name" value="LMWPAP"/>
    <property type="match status" value="1"/>
</dbReference>
<organism evidence="2 3">
    <name type="scientific">Anoxybacter fermentans</name>
    <dbReference type="NCBI Taxonomy" id="1323375"/>
    <lineage>
        <taxon>Bacteria</taxon>
        <taxon>Bacillati</taxon>
        <taxon>Bacillota</taxon>
        <taxon>Clostridia</taxon>
        <taxon>Halanaerobiales</taxon>
        <taxon>Anoxybacter</taxon>
    </lineage>
</organism>
<dbReference type="InterPro" id="IPR050438">
    <property type="entry name" value="LMW_PTPase"/>
</dbReference>